<reference evidence="1" key="2">
    <citation type="journal article" date="2021" name="PeerJ">
        <title>Extensive microbial diversity within the chicken gut microbiome revealed by metagenomics and culture.</title>
        <authorList>
            <person name="Gilroy R."/>
            <person name="Ravi A."/>
            <person name="Getino M."/>
            <person name="Pursley I."/>
            <person name="Horton D.L."/>
            <person name="Alikhan N.F."/>
            <person name="Baker D."/>
            <person name="Gharbi K."/>
            <person name="Hall N."/>
            <person name="Watson M."/>
            <person name="Adriaenssens E.M."/>
            <person name="Foster-Nyarko E."/>
            <person name="Jarju S."/>
            <person name="Secka A."/>
            <person name="Antonio M."/>
            <person name="Oren A."/>
            <person name="Chaudhuri R.R."/>
            <person name="La Ragione R."/>
            <person name="Hildebrand F."/>
            <person name="Pallen M.J."/>
        </authorList>
    </citation>
    <scope>NUCLEOTIDE SEQUENCE</scope>
    <source>
        <strain evidence="1">CHK152-2994</strain>
    </source>
</reference>
<protein>
    <submittedName>
        <fullName evidence="1">Uncharacterized protein</fullName>
    </submittedName>
</protein>
<accession>A0A9D1FWD0</accession>
<dbReference type="Proteomes" id="UP000824139">
    <property type="component" value="Unassembled WGS sequence"/>
</dbReference>
<dbReference type="AlphaFoldDB" id="A0A9D1FWD0"/>
<dbReference type="EMBL" id="DVJO01000147">
    <property type="protein sequence ID" value="HIS83262.1"/>
    <property type="molecule type" value="Genomic_DNA"/>
</dbReference>
<proteinExistence type="predicted"/>
<name>A0A9D1FWD0_9BACT</name>
<evidence type="ECO:0000313" key="2">
    <source>
        <dbReference type="Proteomes" id="UP000824139"/>
    </source>
</evidence>
<evidence type="ECO:0000313" key="1">
    <source>
        <dbReference type="EMBL" id="HIS83262.1"/>
    </source>
</evidence>
<reference evidence="1" key="1">
    <citation type="submission" date="2020-10" db="EMBL/GenBank/DDBJ databases">
        <authorList>
            <person name="Gilroy R."/>
        </authorList>
    </citation>
    <scope>NUCLEOTIDE SEQUENCE</scope>
    <source>
        <strain evidence="1">CHK152-2994</strain>
    </source>
</reference>
<sequence length="55" mass="6331">MDKTEFTVIESKAASEVKPEKEVKAKHQTNPIVKKLAKFHLEKAETFSVKDLFKK</sequence>
<gene>
    <name evidence="1" type="ORF">IAD41_06640</name>
</gene>
<organism evidence="1 2">
    <name type="scientific">Candidatus Scatenecus faecavium</name>
    <dbReference type="NCBI Taxonomy" id="2840915"/>
    <lineage>
        <taxon>Bacteria</taxon>
        <taxon>Candidatus Scatenecus</taxon>
    </lineage>
</organism>
<comment type="caution">
    <text evidence="1">The sequence shown here is derived from an EMBL/GenBank/DDBJ whole genome shotgun (WGS) entry which is preliminary data.</text>
</comment>